<dbReference type="SUPFAM" id="SSF48452">
    <property type="entry name" value="TPR-like"/>
    <property type="match status" value="1"/>
</dbReference>
<gene>
    <name evidence="4" type="ORF">DFR49_2650</name>
</gene>
<dbReference type="InterPro" id="IPR012338">
    <property type="entry name" value="Beta-lactam/transpept-like"/>
</dbReference>
<comment type="caution">
    <text evidence="4">The sequence shown here is derived from an EMBL/GenBank/DDBJ whole genome shotgun (WGS) entry which is preliminary data.</text>
</comment>
<dbReference type="Pfam" id="PF00144">
    <property type="entry name" value="Beta-lactamase"/>
    <property type="match status" value="1"/>
</dbReference>
<keyword evidence="2" id="KW-0732">Signal</keyword>
<dbReference type="InterPro" id="IPR050491">
    <property type="entry name" value="AmpC-like"/>
</dbReference>
<dbReference type="PROSITE" id="PS00146">
    <property type="entry name" value="BETA_LACTAMASE_A"/>
    <property type="match status" value="1"/>
</dbReference>
<evidence type="ECO:0000313" key="5">
    <source>
        <dbReference type="Proteomes" id="UP000266568"/>
    </source>
</evidence>
<dbReference type="InterPro" id="IPR023650">
    <property type="entry name" value="Beta-lactam_class-A_AS"/>
</dbReference>
<proteinExistence type="predicted"/>
<evidence type="ECO:0000256" key="1">
    <source>
        <dbReference type="PROSITE-ProRule" id="PRU00339"/>
    </source>
</evidence>
<dbReference type="SUPFAM" id="SSF56601">
    <property type="entry name" value="beta-lactamase/transpeptidase-like"/>
    <property type="match status" value="1"/>
</dbReference>
<protein>
    <submittedName>
        <fullName evidence="4">CubicO group peptidase (Beta-lactamase class C family)</fullName>
    </submittedName>
</protein>
<dbReference type="PROSITE" id="PS50005">
    <property type="entry name" value="TPR"/>
    <property type="match status" value="1"/>
</dbReference>
<dbReference type="EMBL" id="QXDC01000003">
    <property type="protein sequence ID" value="RIA44406.1"/>
    <property type="molecule type" value="Genomic_DNA"/>
</dbReference>
<dbReference type="InterPro" id="IPR019734">
    <property type="entry name" value="TPR_rpt"/>
</dbReference>
<dbReference type="InterPro" id="IPR011990">
    <property type="entry name" value="TPR-like_helical_dom_sf"/>
</dbReference>
<feature type="chain" id="PRO_5017435269" evidence="2">
    <location>
        <begin position="24"/>
        <end position="492"/>
    </location>
</feature>
<dbReference type="Gene3D" id="1.25.40.10">
    <property type="entry name" value="Tetratricopeptide repeat domain"/>
    <property type="match status" value="1"/>
</dbReference>
<evidence type="ECO:0000313" key="4">
    <source>
        <dbReference type="EMBL" id="RIA44406.1"/>
    </source>
</evidence>
<dbReference type="RefSeq" id="WP_170151020.1">
    <property type="nucleotide sequence ID" value="NZ_QXDC01000003.1"/>
</dbReference>
<accession>A0A397P4B4</accession>
<sequence length="492" mass="53020">MCNTLARGAALLIASLTTAAAWAADETPTTQAFRTYLDHCHAAHVCNGAYLAARGGKTIFVGAVGDAGDAARTPLTADSAFDIGSVSKEFTAATVLRLVDDHRLALDDAVASHLPGFPYPDITVRQLLSHSSGIPEVLDHYGMQLDAGRPSEPITTRDAVAVLAEEHKPLRFTPGTRFEYSNTGYIVLSLLVEQMTGQPFAAYLKTTLFDPLGMDHTRLRTPTDDAIPNRAYGFQESPLGDRRAYDQIPDFFVQGAGGVYSTVGDLARWQHALNTGRVISSALYAQATTPATLPNGKVSPEGLGFGLRPDTAGHARIQHGGDWRAFKADLSYLPDEHLTLVQLTNNAQDDSVDDHVAVLAALAMGQPAPSVQPSIAWALPDRLGKGDAASVATWFDRELAAAPRRYVIDDRDLNQLGYDLLRHKRPADAVTVFDLLTRAYPGKANSYDSLADGYEALGKREDAIAAMRKAVSLDPASIRYQRHLATLTDGKD</sequence>
<dbReference type="AlphaFoldDB" id="A0A397P4B4"/>
<feature type="domain" description="Beta-lactamase-related" evidence="3">
    <location>
        <begin position="36"/>
        <end position="359"/>
    </location>
</feature>
<feature type="repeat" description="TPR" evidence="1">
    <location>
        <begin position="444"/>
        <end position="477"/>
    </location>
</feature>
<reference evidence="4 5" key="1">
    <citation type="submission" date="2018-08" db="EMBL/GenBank/DDBJ databases">
        <title>Genomic Encyclopedia of Type Strains, Phase IV (KMG-IV): sequencing the most valuable type-strain genomes for metagenomic binning, comparative biology and taxonomic classification.</title>
        <authorList>
            <person name="Goeker M."/>
        </authorList>
    </citation>
    <scope>NUCLEOTIDE SEQUENCE [LARGE SCALE GENOMIC DNA]</scope>
    <source>
        <strain evidence="4 5">DSM 25527</strain>
    </source>
</reference>
<dbReference type="InterPro" id="IPR001466">
    <property type="entry name" value="Beta-lactam-related"/>
</dbReference>
<dbReference type="PANTHER" id="PTHR46825">
    <property type="entry name" value="D-ALANYL-D-ALANINE-CARBOXYPEPTIDASE/ENDOPEPTIDASE AMPH"/>
    <property type="match status" value="1"/>
</dbReference>
<feature type="signal peptide" evidence="2">
    <location>
        <begin position="1"/>
        <end position="23"/>
    </location>
</feature>
<dbReference type="Proteomes" id="UP000266568">
    <property type="component" value="Unassembled WGS sequence"/>
</dbReference>
<name>A0A397P4B4_9SPHN</name>
<keyword evidence="1" id="KW-0802">TPR repeat</keyword>
<evidence type="ECO:0000256" key="2">
    <source>
        <dbReference type="SAM" id="SignalP"/>
    </source>
</evidence>
<dbReference type="PANTHER" id="PTHR46825:SF9">
    <property type="entry name" value="BETA-LACTAMASE-RELATED DOMAIN-CONTAINING PROTEIN"/>
    <property type="match status" value="1"/>
</dbReference>
<dbReference type="Gene3D" id="3.40.710.10">
    <property type="entry name" value="DD-peptidase/beta-lactamase superfamily"/>
    <property type="match status" value="1"/>
</dbReference>
<evidence type="ECO:0000259" key="3">
    <source>
        <dbReference type="Pfam" id="PF00144"/>
    </source>
</evidence>
<keyword evidence="5" id="KW-1185">Reference proteome</keyword>
<organism evidence="4 5">
    <name type="scientific">Hephaestia caeni</name>
    <dbReference type="NCBI Taxonomy" id="645617"/>
    <lineage>
        <taxon>Bacteria</taxon>
        <taxon>Pseudomonadati</taxon>
        <taxon>Pseudomonadota</taxon>
        <taxon>Alphaproteobacteria</taxon>
        <taxon>Sphingomonadales</taxon>
        <taxon>Sphingomonadaceae</taxon>
        <taxon>Hephaestia</taxon>
    </lineage>
</organism>